<dbReference type="SUPFAM" id="SSF141571">
    <property type="entry name" value="Pentapeptide repeat-like"/>
    <property type="match status" value="1"/>
</dbReference>
<comment type="caution">
    <text evidence="1">The sequence shown here is derived from an EMBL/GenBank/DDBJ whole genome shotgun (WGS) entry which is preliminary data.</text>
</comment>
<reference evidence="1 2" key="1">
    <citation type="journal article" date="2020" name="Fungal Divers.">
        <title>Resolving the Mortierellaceae phylogeny through synthesis of multi-gene phylogenetics and phylogenomics.</title>
        <authorList>
            <person name="Vandepol N."/>
            <person name="Liber J."/>
            <person name="Desiro A."/>
            <person name="Na H."/>
            <person name="Kennedy M."/>
            <person name="Barry K."/>
            <person name="Grigoriev I.V."/>
            <person name="Miller A.N."/>
            <person name="O'Donnell K."/>
            <person name="Stajich J.E."/>
            <person name="Bonito G."/>
        </authorList>
    </citation>
    <scope>NUCLEOTIDE SEQUENCE [LARGE SCALE GENOMIC DNA]</scope>
    <source>
        <strain evidence="1 2">AD045</strain>
    </source>
</reference>
<evidence type="ECO:0000313" key="2">
    <source>
        <dbReference type="Proteomes" id="UP001194696"/>
    </source>
</evidence>
<sequence length="316" mass="36184">MLKITLDVLPSLENQEHNLSATGLTRMALYDQFVKQWFERAKQRFLREKTLEGQEKKVFEELLDEGFTKNGIAFVKKLAVQLYERQKGNPVVKYVRFEDQETWKADFFGAEDEKRLLREAWPLSRNKDRYQFIHKSLLEYFIARAVFEPGQSELLAAEISGASPQVKKRARRLSFESQHSLDERTVSVEQDLLDSPLARKNFVSEPAVIGFLAERVQKEPLFKKQLLAVIERSKAIDQDQATHSLIRKAAANAITVLIKAGTQFNRQDLQKIQVPGSDLSGGMFDHAQLQGADLRHVKLRNTWLREANLSGAQMAG</sequence>
<accession>A0ABQ7JR00</accession>
<organism evidence="1 2">
    <name type="scientific">Linnemannia gamsii</name>
    <dbReference type="NCBI Taxonomy" id="64522"/>
    <lineage>
        <taxon>Eukaryota</taxon>
        <taxon>Fungi</taxon>
        <taxon>Fungi incertae sedis</taxon>
        <taxon>Mucoromycota</taxon>
        <taxon>Mortierellomycotina</taxon>
        <taxon>Mortierellomycetes</taxon>
        <taxon>Mortierellales</taxon>
        <taxon>Mortierellaceae</taxon>
        <taxon>Linnemannia</taxon>
    </lineage>
</organism>
<dbReference type="Gene3D" id="2.160.20.80">
    <property type="entry name" value="E3 ubiquitin-protein ligase SopA"/>
    <property type="match status" value="1"/>
</dbReference>
<feature type="non-terminal residue" evidence="1">
    <location>
        <position position="316"/>
    </location>
</feature>
<evidence type="ECO:0000313" key="1">
    <source>
        <dbReference type="EMBL" id="KAG0282857.1"/>
    </source>
</evidence>
<dbReference type="InterPro" id="IPR001646">
    <property type="entry name" value="5peptide_repeat"/>
</dbReference>
<gene>
    <name evidence="1" type="ORF">BGZ96_012784</name>
</gene>
<evidence type="ECO:0008006" key="3">
    <source>
        <dbReference type="Google" id="ProtNLM"/>
    </source>
</evidence>
<proteinExistence type="predicted"/>
<dbReference type="EMBL" id="JAAAIM010000990">
    <property type="protein sequence ID" value="KAG0282857.1"/>
    <property type="molecule type" value="Genomic_DNA"/>
</dbReference>
<protein>
    <recommendedName>
        <fullName evidence="3">Pentapeptide repeat-containing protein</fullName>
    </recommendedName>
</protein>
<keyword evidence="2" id="KW-1185">Reference proteome</keyword>
<dbReference type="Pfam" id="PF00805">
    <property type="entry name" value="Pentapeptide"/>
    <property type="match status" value="1"/>
</dbReference>
<dbReference type="Proteomes" id="UP001194696">
    <property type="component" value="Unassembled WGS sequence"/>
</dbReference>
<name>A0ABQ7JR00_9FUNG</name>